<dbReference type="NCBIfam" id="TIGR01549">
    <property type="entry name" value="HAD-SF-IA-v1"/>
    <property type="match status" value="1"/>
</dbReference>
<organism evidence="1 2">
    <name type="scientific">Neosynechococcus sphagnicola sy1</name>
    <dbReference type="NCBI Taxonomy" id="1497020"/>
    <lineage>
        <taxon>Bacteria</taxon>
        <taxon>Bacillati</taxon>
        <taxon>Cyanobacteriota</taxon>
        <taxon>Cyanophyceae</taxon>
        <taxon>Neosynechococcales</taxon>
        <taxon>Neosynechococcaceae</taxon>
        <taxon>Neosynechococcus</taxon>
    </lineage>
</organism>
<comment type="caution">
    <text evidence="1">The sequence shown here is derived from an EMBL/GenBank/DDBJ whole genome shotgun (WGS) entry which is preliminary data.</text>
</comment>
<evidence type="ECO:0000313" key="2">
    <source>
        <dbReference type="Proteomes" id="UP000030170"/>
    </source>
</evidence>
<dbReference type="GO" id="GO:0005829">
    <property type="term" value="C:cytosol"/>
    <property type="evidence" value="ECO:0007669"/>
    <property type="project" value="TreeGrafter"/>
</dbReference>
<dbReference type="STRING" id="1497020.DO97_08435"/>
<dbReference type="PANTHER" id="PTHR43434">
    <property type="entry name" value="PHOSPHOGLYCOLATE PHOSPHATASE"/>
    <property type="match status" value="1"/>
</dbReference>
<dbReference type="OrthoDB" id="9797743at2"/>
<dbReference type="Proteomes" id="UP000030170">
    <property type="component" value="Unassembled WGS sequence"/>
</dbReference>
<dbReference type="InterPro" id="IPR050155">
    <property type="entry name" value="HAD-like_hydrolase_sf"/>
</dbReference>
<evidence type="ECO:0008006" key="3">
    <source>
        <dbReference type="Google" id="ProtNLM"/>
    </source>
</evidence>
<dbReference type="Pfam" id="PF00702">
    <property type="entry name" value="Hydrolase"/>
    <property type="match status" value="1"/>
</dbReference>
<name>A0A098TJM9_9CYAN</name>
<dbReference type="InterPro" id="IPR036412">
    <property type="entry name" value="HAD-like_sf"/>
</dbReference>
<dbReference type="PANTHER" id="PTHR43434:SF1">
    <property type="entry name" value="PHOSPHOGLYCOLATE PHOSPHATASE"/>
    <property type="match status" value="1"/>
</dbReference>
<gene>
    <name evidence="1" type="ORF">DO97_08435</name>
</gene>
<dbReference type="SUPFAM" id="SSF56784">
    <property type="entry name" value="HAD-like"/>
    <property type="match status" value="1"/>
</dbReference>
<dbReference type="EMBL" id="JJML01000026">
    <property type="protein sequence ID" value="KGF72411.1"/>
    <property type="molecule type" value="Genomic_DNA"/>
</dbReference>
<dbReference type="InterPro" id="IPR006439">
    <property type="entry name" value="HAD-SF_hydro_IA"/>
</dbReference>
<reference evidence="1 2" key="1">
    <citation type="journal article" date="2014" name="Mol. Ecol.">
        <title>Evolution of Synechococcus.</title>
        <authorList>
            <person name="Dvorak P."/>
            <person name="Casamatta D."/>
            <person name="Hasler P."/>
            <person name="Poulickova A."/>
            <person name="Ondrej V."/>
            <person name="Sanges R."/>
        </authorList>
    </citation>
    <scope>NUCLEOTIDE SEQUENCE [LARGE SCALE GENOMIC DNA]</scope>
    <source>
        <strain evidence="1 2">CAUP A 1101</strain>
    </source>
</reference>
<sequence>MLLRCGHQLFSGIAGVFFDKDGTLTTSETYLVQLGHQRLHSIVAQVPSVRGRLLKVWGLEDEDLDPAGLLAVGSRQACEIAAVLEMTALGYPWVWAADVVQSAFLAADQALPRKASCTPLLPGIWELLQTLRAANLKLGILSADTPALVADFVDYYQLADLFHLWMGSETQLGKPDPHFFWQACRVLEVQPYATLMIGDAAIDIQMGRAAGTAGCVGVTWGWNRSLDLLSADVILTHPQQLVVSQN</sequence>
<dbReference type="InterPro" id="IPR023214">
    <property type="entry name" value="HAD_sf"/>
</dbReference>
<dbReference type="AlphaFoldDB" id="A0A098TJM9"/>
<proteinExistence type="predicted"/>
<dbReference type="GO" id="GO:0008967">
    <property type="term" value="F:phosphoglycolate phosphatase activity"/>
    <property type="evidence" value="ECO:0007669"/>
    <property type="project" value="TreeGrafter"/>
</dbReference>
<dbReference type="Gene3D" id="3.40.50.1000">
    <property type="entry name" value="HAD superfamily/HAD-like"/>
    <property type="match status" value="1"/>
</dbReference>
<dbReference type="Gene3D" id="1.10.150.240">
    <property type="entry name" value="Putative phosphatase, domain 2"/>
    <property type="match status" value="1"/>
</dbReference>
<dbReference type="InterPro" id="IPR023198">
    <property type="entry name" value="PGP-like_dom2"/>
</dbReference>
<evidence type="ECO:0000313" key="1">
    <source>
        <dbReference type="EMBL" id="KGF72411.1"/>
    </source>
</evidence>
<dbReference type="GO" id="GO:0006281">
    <property type="term" value="P:DNA repair"/>
    <property type="evidence" value="ECO:0007669"/>
    <property type="project" value="TreeGrafter"/>
</dbReference>
<dbReference type="RefSeq" id="WP_036533669.1">
    <property type="nucleotide sequence ID" value="NZ_JJML01000026.1"/>
</dbReference>
<keyword evidence="2" id="KW-1185">Reference proteome</keyword>
<dbReference type="NCBIfam" id="TIGR01509">
    <property type="entry name" value="HAD-SF-IA-v3"/>
    <property type="match status" value="1"/>
</dbReference>
<dbReference type="SFLD" id="SFLDS00003">
    <property type="entry name" value="Haloacid_Dehalogenase"/>
    <property type="match status" value="1"/>
</dbReference>
<accession>A0A098TJM9</accession>
<dbReference type="SFLD" id="SFLDG01129">
    <property type="entry name" value="C1.5:_HAD__Beta-PGM__Phosphata"/>
    <property type="match status" value="1"/>
</dbReference>
<protein>
    <recommendedName>
        <fullName evidence="3">HAD family hydrolase</fullName>
    </recommendedName>
</protein>